<protein>
    <submittedName>
        <fullName evidence="1">Uncharacterized protein</fullName>
    </submittedName>
</protein>
<dbReference type="AlphaFoldDB" id="A0A0E9W220"/>
<reference evidence="1" key="2">
    <citation type="journal article" date="2015" name="Fish Shellfish Immunol.">
        <title>Early steps in the European eel (Anguilla anguilla)-Vibrio vulnificus interaction in the gills: Role of the RtxA13 toxin.</title>
        <authorList>
            <person name="Callol A."/>
            <person name="Pajuelo D."/>
            <person name="Ebbesson L."/>
            <person name="Teles M."/>
            <person name="MacKenzie S."/>
            <person name="Amaro C."/>
        </authorList>
    </citation>
    <scope>NUCLEOTIDE SEQUENCE</scope>
</reference>
<organism evidence="1">
    <name type="scientific">Anguilla anguilla</name>
    <name type="common">European freshwater eel</name>
    <name type="synonym">Muraena anguilla</name>
    <dbReference type="NCBI Taxonomy" id="7936"/>
    <lineage>
        <taxon>Eukaryota</taxon>
        <taxon>Metazoa</taxon>
        <taxon>Chordata</taxon>
        <taxon>Craniata</taxon>
        <taxon>Vertebrata</taxon>
        <taxon>Euteleostomi</taxon>
        <taxon>Actinopterygii</taxon>
        <taxon>Neopterygii</taxon>
        <taxon>Teleostei</taxon>
        <taxon>Anguilliformes</taxon>
        <taxon>Anguillidae</taxon>
        <taxon>Anguilla</taxon>
    </lineage>
</organism>
<reference evidence="1" key="1">
    <citation type="submission" date="2014-11" db="EMBL/GenBank/DDBJ databases">
        <authorList>
            <person name="Amaro Gonzalez C."/>
        </authorList>
    </citation>
    <scope>NUCLEOTIDE SEQUENCE</scope>
</reference>
<accession>A0A0E9W220</accession>
<dbReference type="EMBL" id="GBXM01024180">
    <property type="protein sequence ID" value="JAH84397.1"/>
    <property type="molecule type" value="Transcribed_RNA"/>
</dbReference>
<name>A0A0E9W220_ANGAN</name>
<proteinExistence type="predicted"/>
<evidence type="ECO:0000313" key="1">
    <source>
        <dbReference type="EMBL" id="JAH84397.1"/>
    </source>
</evidence>
<sequence>MLGFSTRVPNPILKSEVIFDISTIRLVPRFLTFSKSSFMEDERSIR</sequence>